<protein>
    <submittedName>
        <fullName evidence="2">Uncharacterized protein</fullName>
    </submittedName>
</protein>
<evidence type="ECO:0000256" key="1">
    <source>
        <dbReference type="SAM" id="Phobius"/>
    </source>
</evidence>
<keyword evidence="1" id="KW-0812">Transmembrane</keyword>
<keyword evidence="1" id="KW-0472">Membrane</keyword>
<gene>
    <name evidence="2" type="ORF">TrCOL_g7567</name>
</gene>
<feature type="transmembrane region" description="Helical" evidence="1">
    <location>
        <begin position="65"/>
        <end position="87"/>
    </location>
</feature>
<evidence type="ECO:0000313" key="3">
    <source>
        <dbReference type="Proteomes" id="UP001165065"/>
    </source>
</evidence>
<feature type="transmembrane region" description="Helical" evidence="1">
    <location>
        <begin position="154"/>
        <end position="173"/>
    </location>
</feature>
<feature type="transmembrane region" description="Helical" evidence="1">
    <location>
        <begin position="107"/>
        <end position="133"/>
    </location>
</feature>
<name>A0A9W7GBM2_9STRA</name>
<evidence type="ECO:0000313" key="2">
    <source>
        <dbReference type="EMBL" id="GMI41139.1"/>
    </source>
</evidence>
<dbReference type="AlphaFoldDB" id="A0A9W7GBM2"/>
<dbReference type="Proteomes" id="UP001165065">
    <property type="component" value="Unassembled WGS sequence"/>
</dbReference>
<organism evidence="2 3">
    <name type="scientific">Triparma columacea</name>
    <dbReference type="NCBI Taxonomy" id="722753"/>
    <lineage>
        <taxon>Eukaryota</taxon>
        <taxon>Sar</taxon>
        <taxon>Stramenopiles</taxon>
        <taxon>Ochrophyta</taxon>
        <taxon>Bolidophyceae</taxon>
        <taxon>Parmales</taxon>
        <taxon>Triparmaceae</taxon>
        <taxon>Triparma</taxon>
    </lineage>
</organism>
<dbReference type="OrthoDB" id="10430365at2759"/>
<reference evidence="3" key="1">
    <citation type="journal article" date="2023" name="Commun. Biol.">
        <title>Genome analysis of Parmales, the sister group of diatoms, reveals the evolutionary specialization of diatoms from phago-mixotrophs to photoautotrophs.</title>
        <authorList>
            <person name="Ban H."/>
            <person name="Sato S."/>
            <person name="Yoshikawa S."/>
            <person name="Yamada K."/>
            <person name="Nakamura Y."/>
            <person name="Ichinomiya M."/>
            <person name="Sato N."/>
            <person name="Blanc-Mathieu R."/>
            <person name="Endo H."/>
            <person name="Kuwata A."/>
            <person name="Ogata H."/>
        </authorList>
    </citation>
    <scope>NUCLEOTIDE SEQUENCE [LARGE SCALE GENOMIC DNA]</scope>
</reference>
<dbReference type="EMBL" id="BRYA01001271">
    <property type="protein sequence ID" value="GMI41139.1"/>
    <property type="molecule type" value="Genomic_DNA"/>
</dbReference>
<feature type="transmembrane region" description="Helical" evidence="1">
    <location>
        <begin position="193"/>
        <end position="212"/>
    </location>
</feature>
<keyword evidence="3" id="KW-1185">Reference proteome</keyword>
<feature type="transmembrane region" description="Helical" evidence="1">
    <location>
        <begin position="263"/>
        <end position="284"/>
    </location>
</feature>
<accession>A0A9W7GBM2</accession>
<feature type="transmembrane region" description="Helical" evidence="1">
    <location>
        <begin position="34"/>
        <end position="58"/>
    </location>
</feature>
<keyword evidence="1" id="KW-1133">Transmembrane helix</keyword>
<comment type="caution">
    <text evidence="2">The sequence shown here is derived from an EMBL/GenBank/DDBJ whole genome shotgun (WGS) entry which is preliminary data.</text>
</comment>
<sequence length="298" mass="32017">MSLKDGVKDCIEGLGTVMRTGSVWMMYVRFGKDYLMILSLTVALLSATYFGLFFLALILAGGGMLAVPLLGFGVLTGLTMISFVLIYQGLFPWKLFFTLGGGIVAPFFYVGSISFFLTSLFAPMSAANFFLLGTKLFYGEERGQVVCNMLEGRAGGMGGFVMRALGALQMLAFDGGVRGVVGLLFWNPLFSSGLAEFCVFVASSFLLSFKVLSVWTCTTQGGSFVRHVGMAARSPLLLVGFGAPLELLRCWGGGGGLAGVRGLAWEVLDMGLYFCMGALLIGRLEGWERVGRRKAKNS</sequence>
<proteinExistence type="predicted"/>